<evidence type="ECO:0000256" key="5">
    <source>
        <dbReference type="ARBA" id="ARBA00023235"/>
    </source>
</evidence>
<dbReference type="InterPro" id="IPR023058">
    <property type="entry name" value="PPIase_PpiC_CS"/>
</dbReference>
<keyword evidence="2" id="KW-0574">Periplasm</keyword>
<keyword evidence="10" id="KW-1185">Reference proteome</keyword>
<dbReference type="InterPro" id="IPR027304">
    <property type="entry name" value="Trigger_fact/SurA_dom_sf"/>
</dbReference>
<feature type="domain" description="PpiC" evidence="8">
    <location>
        <begin position="172"/>
        <end position="272"/>
    </location>
</feature>
<accession>A0A929PX02</accession>
<dbReference type="AlphaFoldDB" id="A0A929PX02"/>
<dbReference type="Gene3D" id="3.10.50.40">
    <property type="match status" value="2"/>
</dbReference>
<evidence type="ECO:0000256" key="7">
    <source>
        <dbReference type="SAM" id="SignalP"/>
    </source>
</evidence>
<dbReference type="Gene3D" id="1.10.4030.10">
    <property type="entry name" value="Porin chaperone SurA, peptide-binding domain"/>
    <property type="match status" value="1"/>
</dbReference>
<evidence type="ECO:0000256" key="6">
    <source>
        <dbReference type="PROSITE-ProRule" id="PRU00278"/>
    </source>
</evidence>
<evidence type="ECO:0000313" key="9">
    <source>
        <dbReference type="EMBL" id="MBE9661717.1"/>
    </source>
</evidence>
<dbReference type="Pfam" id="PF09312">
    <property type="entry name" value="SurA_N"/>
    <property type="match status" value="1"/>
</dbReference>
<organism evidence="9 10">
    <name type="scientific">Mucilaginibacter myungsuensis</name>
    <dbReference type="NCBI Taxonomy" id="649104"/>
    <lineage>
        <taxon>Bacteria</taxon>
        <taxon>Pseudomonadati</taxon>
        <taxon>Bacteroidota</taxon>
        <taxon>Sphingobacteriia</taxon>
        <taxon>Sphingobacteriales</taxon>
        <taxon>Sphingobacteriaceae</taxon>
        <taxon>Mucilaginibacter</taxon>
    </lineage>
</organism>
<dbReference type="SUPFAM" id="SSF54534">
    <property type="entry name" value="FKBP-like"/>
    <property type="match status" value="2"/>
</dbReference>
<dbReference type="PANTHER" id="PTHR47637">
    <property type="entry name" value="CHAPERONE SURA"/>
    <property type="match status" value="1"/>
</dbReference>
<evidence type="ECO:0000313" key="10">
    <source>
        <dbReference type="Proteomes" id="UP000622475"/>
    </source>
</evidence>
<comment type="caution">
    <text evidence="9">The sequence shown here is derived from an EMBL/GenBank/DDBJ whole genome shotgun (WGS) entry which is preliminary data.</text>
</comment>
<gene>
    <name evidence="9" type="ORF">IRJ16_07450</name>
</gene>
<name>A0A929PX02_9SPHI</name>
<dbReference type="Proteomes" id="UP000622475">
    <property type="component" value="Unassembled WGS sequence"/>
</dbReference>
<dbReference type="Pfam" id="PF00639">
    <property type="entry name" value="Rotamase"/>
    <property type="match status" value="1"/>
</dbReference>
<sequence length="459" mass="51824">MKKLGAAILGLMFITSAASAQQRVLDKVVAVVGNGIILQSNIESDYARYIYEAGANGLPPDMKCQLLQHQLTQKLLAQQAVIDSVTVKDEDVDFEVDRRMRIMKQRAGGQEKLEAFLKRSTIQYQDEIRPDIREMLTAQRMQQKITERVNVSPQDVKHFYDAIAKDSLPVYSKEVEVGEIVFTPALSKEEKQEYKDKLEAIRQRVKNGEDFGKLARVYSQDAASAVDGGDVGFFDRAQMVKEFTAAAFKMKAGELSQVIETDFGFHLIQVIERRGEQVHARHILIMPSITESSLDRSKSKADSVFKQLIGNKKIDFSNAAAFYSDSKETKFNGGMMLNAQNVNARTTYIPTELLDPQVALVVDTMKVGQISKPVLITSQDGHKSYKLLYLKSVTDAHKANLDQDFPKLKELAFENKINRTVSQWFEKKRKDTYIRIDAEFQTCNSLKDWVTTTTAQAKP</sequence>
<reference evidence="9" key="1">
    <citation type="submission" date="2020-10" db="EMBL/GenBank/DDBJ databases">
        <title>Mucilaginibacter mali sp. nov., isolated from rhizosphere soil of apple orchard.</title>
        <authorList>
            <person name="Lee J.-S."/>
            <person name="Kim H.S."/>
            <person name="Kim J.-S."/>
        </authorList>
    </citation>
    <scope>NUCLEOTIDE SEQUENCE</scope>
    <source>
        <strain evidence="9">KCTC 22746</strain>
    </source>
</reference>
<dbReference type="InterPro" id="IPR050280">
    <property type="entry name" value="OMP_Chaperone_SurA"/>
</dbReference>
<dbReference type="InterPro" id="IPR046357">
    <property type="entry name" value="PPIase_dom_sf"/>
</dbReference>
<feature type="chain" id="PRO_5037242237" evidence="7">
    <location>
        <begin position="21"/>
        <end position="459"/>
    </location>
</feature>
<dbReference type="InterPro" id="IPR015391">
    <property type="entry name" value="SurA_N"/>
</dbReference>
<evidence type="ECO:0000256" key="4">
    <source>
        <dbReference type="ARBA" id="ARBA00023186"/>
    </source>
</evidence>
<dbReference type="PROSITE" id="PS50198">
    <property type="entry name" value="PPIC_PPIASE_2"/>
    <property type="match status" value="2"/>
</dbReference>
<dbReference type="RefSeq" id="WP_194110894.1">
    <property type="nucleotide sequence ID" value="NZ_JADFFL010000002.1"/>
</dbReference>
<evidence type="ECO:0000259" key="8">
    <source>
        <dbReference type="PROSITE" id="PS50198"/>
    </source>
</evidence>
<dbReference type="Pfam" id="PF13616">
    <property type="entry name" value="Rotamase_3"/>
    <property type="match status" value="1"/>
</dbReference>
<feature type="signal peptide" evidence="7">
    <location>
        <begin position="1"/>
        <end position="20"/>
    </location>
</feature>
<evidence type="ECO:0000256" key="1">
    <source>
        <dbReference type="ARBA" id="ARBA00022729"/>
    </source>
</evidence>
<protein>
    <submittedName>
        <fullName evidence="9">Peptidylprolyl isomerase</fullName>
    </submittedName>
</protein>
<keyword evidence="1 7" id="KW-0732">Signal</keyword>
<keyword evidence="5 6" id="KW-0413">Isomerase</keyword>
<evidence type="ECO:0000256" key="3">
    <source>
        <dbReference type="ARBA" id="ARBA00023110"/>
    </source>
</evidence>
<dbReference type="EMBL" id="JADFFL010000002">
    <property type="protein sequence ID" value="MBE9661717.1"/>
    <property type="molecule type" value="Genomic_DNA"/>
</dbReference>
<feature type="domain" description="PpiC" evidence="8">
    <location>
        <begin position="275"/>
        <end position="374"/>
    </location>
</feature>
<dbReference type="GO" id="GO:0003755">
    <property type="term" value="F:peptidyl-prolyl cis-trans isomerase activity"/>
    <property type="evidence" value="ECO:0007669"/>
    <property type="project" value="UniProtKB-KW"/>
</dbReference>
<proteinExistence type="predicted"/>
<dbReference type="PROSITE" id="PS01096">
    <property type="entry name" value="PPIC_PPIASE_1"/>
    <property type="match status" value="1"/>
</dbReference>
<keyword evidence="3 6" id="KW-0697">Rotamase</keyword>
<dbReference type="InterPro" id="IPR000297">
    <property type="entry name" value="PPIase_PpiC"/>
</dbReference>
<dbReference type="SUPFAM" id="SSF109998">
    <property type="entry name" value="Triger factor/SurA peptide-binding domain-like"/>
    <property type="match status" value="1"/>
</dbReference>
<dbReference type="PANTHER" id="PTHR47637:SF1">
    <property type="entry name" value="CHAPERONE SURA"/>
    <property type="match status" value="1"/>
</dbReference>
<evidence type="ECO:0000256" key="2">
    <source>
        <dbReference type="ARBA" id="ARBA00022764"/>
    </source>
</evidence>
<keyword evidence="4" id="KW-0143">Chaperone</keyword>